<organism evidence="1 2">
    <name type="scientific">Blastochloris viridis</name>
    <name type="common">Rhodopseudomonas viridis</name>
    <dbReference type="NCBI Taxonomy" id="1079"/>
    <lineage>
        <taxon>Bacteria</taxon>
        <taxon>Pseudomonadati</taxon>
        <taxon>Pseudomonadota</taxon>
        <taxon>Alphaproteobacteria</taxon>
        <taxon>Hyphomicrobiales</taxon>
        <taxon>Blastochloridaceae</taxon>
        <taxon>Blastochloris</taxon>
    </lineage>
</organism>
<name>A0A6N4RBL5_BLAVI</name>
<evidence type="ECO:0000313" key="2">
    <source>
        <dbReference type="Proteomes" id="UP000320948"/>
    </source>
</evidence>
<protein>
    <submittedName>
        <fullName evidence="1">Uncharacterized protein</fullName>
    </submittedName>
</protein>
<gene>
    <name evidence="1" type="ORF">DI628_01985</name>
</gene>
<evidence type="ECO:0000313" key="1">
    <source>
        <dbReference type="EMBL" id="TKW61415.1"/>
    </source>
</evidence>
<accession>A0A6N4RBL5</accession>
<sequence length="84" mass="9571">MGLFSPKDPGEWAPAKGDIVMLKEPIPELWNELKDLEGKVILVEHTRPPHPIAPTGNLEVIVHHNNVERILVGYKDKFQFVRKP</sequence>
<reference evidence="1 2" key="1">
    <citation type="journal article" date="2017" name="Nat. Commun.">
        <title>In situ click chemistry generation of cyclooxygenase-2 inhibitors.</title>
        <authorList>
            <person name="Bhardwaj A."/>
            <person name="Kaur J."/>
            <person name="Wuest M."/>
            <person name="Wuest F."/>
        </authorList>
    </citation>
    <scope>NUCLEOTIDE SEQUENCE [LARGE SCALE GENOMIC DNA]</scope>
    <source>
        <strain evidence="1">S2_018_000_R2_106</strain>
    </source>
</reference>
<comment type="caution">
    <text evidence="1">The sequence shown here is derived from an EMBL/GenBank/DDBJ whole genome shotgun (WGS) entry which is preliminary data.</text>
</comment>
<proteinExistence type="predicted"/>
<dbReference type="Proteomes" id="UP000320948">
    <property type="component" value="Unassembled WGS sequence"/>
</dbReference>
<dbReference type="AlphaFoldDB" id="A0A6N4RBL5"/>
<dbReference type="EMBL" id="VAFM01000001">
    <property type="protein sequence ID" value="TKW61415.1"/>
    <property type="molecule type" value="Genomic_DNA"/>
</dbReference>